<dbReference type="RefSeq" id="WP_189956766.1">
    <property type="nucleotide sequence ID" value="NZ_BMVG01000018.1"/>
</dbReference>
<accession>A0A918YNJ7</accession>
<dbReference type="InterPro" id="IPR009057">
    <property type="entry name" value="Homeodomain-like_sf"/>
</dbReference>
<name>A0A918YNJ7_9ACTN</name>
<dbReference type="InterPro" id="IPR050109">
    <property type="entry name" value="HTH-type_TetR-like_transc_reg"/>
</dbReference>
<dbReference type="Gene3D" id="1.10.357.10">
    <property type="entry name" value="Tetracycline Repressor, domain 2"/>
    <property type="match status" value="1"/>
</dbReference>
<dbReference type="PROSITE" id="PS50977">
    <property type="entry name" value="HTH_TETR_2"/>
    <property type="match status" value="1"/>
</dbReference>
<dbReference type="PANTHER" id="PTHR30055">
    <property type="entry name" value="HTH-TYPE TRANSCRIPTIONAL REGULATOR RUTR"/>
    <property type="match status" value="1"/>
</dbReference>
<dbReference type="PANTHER" id="PTHR30055:SF243">
    <property type="entry name" value="HTH-TYPE TRANSCRIPTIONAL REGULATOR RV1816"/>
    <property type="match status" value="1"/>
</dbReference>
<keyword evidence="8" id="KW-1185">Reference proteome</keyword>
<evidence type="ECO:0000313" key="7">
    <source>
        <dbReference type="EMBL" id="GHE09108.1"/>
    </source>
</evidence>
<reference evidence="7" key="2">
    <citation type="submission" date="2020-09" db="EMBL/GenBank/DDBJ databases">
        <authorList>
            <person name="Sun Q."/>
            <person name="Ohkuma M."/>
        </authorList>
    </citation>
    <scope>NUCLEOTIDE SEQUENCE</scope>
    <source>
        <strain evidence="7">JCM 4714</strain>
    </source>
</reference>
<keyword evidence="3" id="KW-0804">Transcription</keyword>
<protein>
    <submittedName>
        <fullName evidence="7">TetR family transcriptional regulator</fullName>
    </submittedName>
</protein>
<evidence type="ECO:0000256" key="5">
    <source>
        <dbReference type="SAM" id="MobiDB-lite"/>
    </source>
</evidence>
<gene>
    <name evidence="7" type="ORF">GCM10010339_60380</name>
</gene>
<dbReference type="InterPro" id="IPR025996">
    <property type="entry name" value="MT1864/Rv1816-like_C"/>
</dbReference>
<evidence type="ECO:0000256" key="1">
    <source>
        <dbReference type="ARBA" id="ARBA00023015"/>
    </source>
</evidence>
<dbReference type="AlphaFoldDB" id="A0A918YNJ7"/>
<sequence length="249" mass="28270">MNSETPSVRRARQREEVRERQRAETKSEILHHARQLLVDEGPAAVSLRAIAREMGMTAPGLYRYYADHRELVQALTASLYDELAAALEHSRDQAPEQSPRARFTATAHALRTWALSHKPEFALIFSKPMPDADCAPGDPCHTASWRFGGVFVGLMLEFWRAGTLPLPKTGVLDPDWLVQLEEMREHLGSEQPPLEALYVFVLAWSRLYGMVSMEVFGHLDFALTDPEPLFEHNLRDIVELLEADARDNR</sequence>
<reference evidence="7" key="1">
    <citation type="journal article" date="2014" name="Int. J. Syst. Evol. Microbiol.">
        <title>Complete genome sequence of Corynebacterium casei LMG S-19264T (=DSM 44701T), isolated from a smear-ripened cheese.</title>
        <authorList>
            <consortium name="US DOE Joint Genome Institute (JGI-PGF)"/>
            <person name="Walter F."/>
            <person name="Albersmeier A."/>
            <person name="Kalinowski J."/>
            <person name="Ruckert C."/>
        </authorList>
    </citation>
    <scope>NUCLEOTIDE SEQUENCE</scope>
    <source>
        <strain evidence="7">JCM 4714</strain>
    </source>
</reference>
<dbReference type="Pfam" id="PF00440">
    <property type="entry name" value="TetR_N"/>
    <property type="match status" value="1"/>
</dbReference>
<evidence type="ECO:0000256" key="3">
    <source>
        <dbReference type="ARBA" id="ARBA00023163"/>
    </source>
</evidence>
<dbReference type="InterPro" id="IPR001647">
    <property type="entry name" value="HTH_TetR"/>
</dbReference>
<feature type="domain" description="HTH tetR-type" evidence="6">
    <location>
        <begin position="23"/>
        <end position="83"/>
    </location>
</feature>
<dbReference type="SUPFAM" id="SSF48498">
    <property type="entry name" value="Tetracyclin repressor-like, C-terminal domain"/>
    <property type="match status" value="1"/>
</dbReference>
<proteinExistence type="predicted"/>
<dbReference type="Proteomes" id="UP000655443">
    <property type="component" value="Unassembled WGS sequence"/>
</dbReference>
<feature type="region of interest" description="Disordered" evidence="5">
    <location>
        <begin position="1"/>
        <end position="26"/>
    </location>
</feature>
<dbReference type="GO" id="GO:0003700">
    <property type="term" value="F:DNA-binding transcription factor activity"/>
    <property type="evidence" value="ECO:0007669"/>
    <property type="project" value="TreeGrafter"/>
</dbReference>
<dbReference type="InterPro" id="IPR036271">
    <property type="entry name" value="Tet_transcr_reg_TetR-rel_C_sf"/>
</dbReference>
<dbReference type="EMBL" id="BMVG01000018">
    <property type="protein sequence ID" value="GHE09108.1"/>
    <property type="molecule type" value="Genomic_DNA"/>
</dbReference>
<keyword evidence="2 4" id="KW-0238">DNA-binding</keyword>
<keyword evidence="1" id="KW-0805">Transcription regulation</keyword>
<comment type="caution">
    <text evidence="7">The sequence shown here is derived from an EMBL/GenBank/DDBJ whole genome shotgun (WGS) entry which is preliminary data.</text>
</comment>
<feature type="compositionally biased region" description="Basic and acidic residues" evidence="5">
    <location>
        <begin position="13"/>
        <end position="26"/>
    </location>
</feature>
<evidence type="ECO:0000256" key="2">
    <source>
        <dbReference type="ARBA" id="ARBA00023125"/>
    </source>
</evidence>
<dbReference type="Pfam" id="PF13305">
    <property type="entry name" value="TetR_C_33"/>
    <property type="match status" value="1"/>
</dbReference>
<evidence type="ECO:0000256" key="4">
    <source>
        <dbReference type="PROSITE-ProRule" id="PRU00335"/>
    </source>
</evidence>
<feature type="DNA-binding region" description="H-T-H motif" evidence="4">
    <location>
        <begin position="46"/>
        <end position="65"/>
    </location>
</feature>
<evidence type="ECO:0000313" key="8">
    <source>
        <dbReference type="Proteomes" id="UP000655443"/>
    </source>
</evidence>
<dbReference type="GO" id="GO:0000976">
    <property type="term" value="F:transcription cis-regulatory region binding"/>
    <property type="evidence" value="ECO:0007669"/>
    <property type="project" value="TreeGrafter"/>
</dbReference>
<evidence type="ECO:0000259" key="6">
    <source>
        <dbReference type="PROSITE" id="PS50977"/>
    </source>
</evidence>
<organism evidence="7 8">
    <name type="scientific">Streptomyces alanosinicus</name>
    <dbReference type="NCBI Taxonomy" id="68171"/>
    <lineage>
        <taxon>Bacteria</taxon>
        <taxon>Bacillati</taxon>
        <taxon>Actinomycetota</taxon>
        <taxon>Actinomycetes</taxon>
        <taxon>Kitasatosporales</taxon>
        <taxon>Streptomycetaceae</taxon>
        <taxon>Streptomyces</taxon>
    </lineage>
</organism>
<dbReference type="SUPFAM" id="SSF46689">
    <property type="entry name" value="Homeodomain-like"/>
    <property type="match status" value="1"/>
</dbReference>